<comment type="caution">
    <text evidence="2">The sequence shown here is derived from an EMBL/GenBank/DDBJ whole genome shotgun (WGS) entry which is preliminary data.</text>
</comment>
<keyword evidence="3" id="KW-1185">Reference proteome</keyword>
<dbReference type="SUPFAM" id="SSF49879">
    <property type="entry name" value="SMAD/FHA domain"/>
    <property type="match status" value="1"/>
</dbReference>
<evidence type="ECO:0000256" key="1">
    <source>
        <dbReference type="SAM" id="MobiDB-lite"/>
    </source>
</evidence>
<sequence length="196" mass="20994">MSSQPLHAPDDFVVNPAGLITVDATGDTCLGPRPVTEPVTTTHGNYGSGCPRLVSIAAGTQGVNRGAEFPLFTALTTIGSAPDSSIRLDCLEPTHAEIRHTNDDEYILVLYGPAETSGGTNAVFEDGAEGRILRTAYQVRLGEHGHQLVFERDESSDHGRPYGGREGGEGSQQRLQPERSSGERPAAWNYSIKHEP</sequence>
<dbReference type="CDD" id="cd00060">
    <property type="entry name" value="FHA"/>
    <property type="match status" value="1"/>
</dbReference>
<name>A0A3P3VVP6_9MICO</name>
<proteinExistence type="predicted"/>
<protein>
    <submittedName>
        <fullName evidence="2">FHA domain-containing protein</fullName>
    </submittedName>
</protein>
<feature type="region of interest" description="Disordered" evidence="1">
    <location>
        <begin position="148"/>
        <end position="196"/>
    </location>
</feature>
<dbReference type="RefSeq" id="WP_124971903.1">
    <property type="nucleotide sequence ID" value="NZ_RQVS01000007.1"/>
</dbReference>
<dbReference type="Proteomes" id="UP000274391">
    <property type="component" value="Unassembled WGS sequence"/>
</dbReference>
<reference evidence="2 3" key="1">
    <citation type="submission" date="2018-11" db="EMBL/GenBank/DDBJ databases">
        <title>YIM 102482-1 draft genome.</title>
        <authorList>
            <person name="Li G."/>
            <person name="Jiang Y."/>
        </authorList>
    </citation>
    <scope>NUCLEOTIDE SEQUENCE [LARGE SCALE GENOMIC DNA]</scope>
    <source>
        <strain evidence="2 3">YIM 102482-1</strain>
    </source>
</reference>
<dbReference type="InterPro" id="IPR008984">
    <property type="entry name" value="SMAD_FHA_dom_sf"/>
</dbReference>
<accession>A0A3P3VVP6</accession>
<organism evidence="2 3">
    <name type="scientific">Gulosibacter macacae</name>
    <dbReference type="NCBI Taxonomy" id="2488791"/>
    <lineage>
        <taxon>Bacteria</taxon>
        <taxon>Bacillati</taxon>
        <taxon>Actinomycetota</taxon>
        <taxon>Actinomycetes</taxon>
        <taxon>Micrococcales</taxon>
        <taxon>Microbacteriaceae</taxon>
        <taxon>Gulosibacter</taxon>
    </lineage>
</organism>
<dbReference type="AlphaFoldDB" id="A0A3P3VVP6"/>
<feature type="compositionally biased region" description="Basic and acidic residues" evidence="1">
    <location>
        <begin position="148"/>
        <end position="160"/>
    </location>
</feature>
<evidence type="ECO:0000313" key="2">
    <source>
        <dbReference type="EMBL" id="RRJ86750.1"/>
    </source>
</evidence>
<gene>
    <name evidence="2" type="ORF">EG850_06945</name>
</gene>
<dbReference type="EMBL" id="RQVS01000007">
    <property type="protein sequence ID" value="RRJ86750.1"/>
    <property type="molecule type" value="Genomic_DNA"/>
</dbReference>
<dbReference type="OrthoDB" id="5065133at2"/>
<evidence type="ECO:0000313" key="3">
    <source>
        <dbReference type="Proteomes" id="UP000274391"/>
    </source>
</evidence>